<accession>A0A0M3TMC3</accession>
<reference evidence="2 3" key="1">
    <citation type="journal article" date="2015" name="Genome Announc.">
        <title>Whole-Genome Sequence of Leptospira interrogans Serovar Hardjo Subtype Hardjoprajitno Strain Norma, Isolated from Cattle in a Leptospirosis Outbreak in Brazil.</title>
        <authorList>
            <person name="Cosate M.R."/>
            <person name="Soares S.C."/>
            <person name="Mendes T.A."/>
            <person name="Raittz R.T."/>
            <person name="Moreira E.C."/>
            <person name="Leite R."/>
            <person name="Fernandes G.R."/>
            <person name="Haddad J.P."/>
            <person name="Ortega J.M."/>
        </authorList>
    </citation>
    <scope>NUCLEOTIDE SEQUENCE [LARGE SCALE GENOMIC DNA]</scope>
    <source>
        <strain evidence="2 3">Norma</strain>
    </source>
</reference>
<dbReference type="AlphaFoldDB" id="A0A0M3TMC3"/>
<evidence type="ECO:0000313" key="2">
    <source>
        <dbReference type="EMBL" id="ALE40595.1"/>
    </source>
</evidence>
<dbReference type="Proteomes" id="UP000056502">
    <property type="component" value="Chromosome I"/>
</dbReference>
<feature type="region of interest" description="Disordered" evidence="1">
    <location>
        <begin position="1"/>
        <end position="37"/>
    </location>
</feature>
<gene>
    <name evidence="2" type="ORF">G436_3444</name>
</gene>
<feature type="compositionally biased region" description="Basic and acidic residues" evidence="1">
    <location>
        <begin position="1"/>
        <end position="15"/>
    </location>
</feature>
<name>A0A0M3TMC3_LEPIR</name>
<evidence type="ECO:0000313" key="3">
    <source>
        <dbReference type="Proteomes" id="UP000056502"/>
    </source>
</evidence>
<evidence type="ECO:0000256" key="1">
    <source>
        <dbReference type="SAM" id="MobiDB-lite"/>
    </source>
</evidence>
<protein>
    <submittedName>
        <fullName evidence="2">Uncharacterized protein</fullName>
    </submittedName>
</protein>
<dbReference type="EMBL" id="CP012603">
    <property type="protein sequence ID" value="ALE40595.1"/>
    <property type="molecule type" value="Genomic_DNA"/>
</dbReference>
<sequence>MRLRSNERLLKEPELNTRNTKAISRKNCKTKFPTNNK</sequence>
<proteinExistence type="predicted"/>
<dbReference type="PATRIC" id="fig|1279460.3.peg.3499"/>
<organism evidence="2">
    <name type="scientific">Leptospira interrogans serovar Hardjo str. Norma</name>
    <dbReference type="NCBI Taxonomy" id="1279460"/>
    <lineage>
        <taxon>Bacteria</taxon>
        <taxon>Pseudomonadati</taxon>
        <taxon>Spirochaetota</taxon>
        <taxon>Spirochaetia</taxon>
        <taxon>Leptospirales</taxon>
        <taxon>Leptospiraceae</taxon>
        <taxon>Leptospira</taxon>
    </lineage>
</organism>